<evidence type="ECO:0000313" key="2">
    <source>
        <dbReference type="EMBL" id="KDR66618.1"/>
    </source>
</evidence>
<dbReference type="Pfam" id="PF00856">
    <property type="entry name" value="SET"/>
    <property type="match status" value="1"/>
</dbReference>
<dbReference type="PANTHER" id="PTHR47332">
    <property type="entry name" value="SET DOMAIN-CONTAINING PROTEIN 5"/>
    <property type="match status" value="1"/>
</dbReference>
<protein>
    <recommendedName>
        <fullName evidence="1">SET domain-containing protein</fullName>
    </recommendedName>
</protein>
<dbReference type="SMART" id="SM00317">
    <property type="entry name" value="SET"/>
    <property type="match status" value="1"/>
</dbReference>
<evidence type="ECO:0000259" key="1">
    <source>
        <dbReference type="PROSITE" id="PS50280"/>
    </source>
</evidence>
<dbReference type="Proteomes" id="UP000027222">
    <property type="component" value="Unassembled WGS sequence"/>
</dbReference>
<keyword evidence="3" id="KW-1185">Reference proteome</keyword>
<dbReference type="PANTHER" id="PTHR47332:SF2">
    <property type="entry name" value="SET-6"/>
    <property type="match status" value="1"/>
</dbReference>
<dbReference type="InterPro" id="IPR046341">
    <property type="entry name" value="SET_dom_sf"/>
</dbReference>
<dbReference type="PROSITE" id="PS50280">
    <property type="entry name" value="SET"/>
    <property type="match status" value="1"/>
</dbReference>
<reference evidence="3" key="1">
    <citation type="journal article" date="2014" name="Proc. Natl. Acad. Sci. U.S.A.">
        <title>Extensive sampling of basidiomycete genomes demonstrates inadequacy of the white-rot/brown-rot paradigm for wood decay fungi.</title>
        <authorList>
            <person name="Riley R."/>
            <person name="Salamov A.A."/>
            <person name="Brown D.W."/>
            <person name="Nagy L.G."/>
            <person name="Floudas D."/>
            <person name="Held B.W."/>
            <person name="Levasseur A."/>
            <person name="Lombard V."/>
            <person name="Morin E."/>
            <person name="Otillar R."/>
            <person name="Lindquist E.A."/>
            <person name="Sun H."/>
            <person name="LaButti K.M."/>
            <person name="Schmutz J."/>
            <person name="Jabbour D."/>
            <person name="Luo H."/>
            <person name="Baker S.E."/>
            <person name="Pisabarro A.G."/>
            <person name="Walton J.D."/>
            <person name="Blanchette R.A."/>
            <person name="Henrissat B."/>
            <person name="Martin F."/>
            <person name="Cullen D."/>
            <person name="Hibbett D.S."/>
            <person name="Grigoriev I.V."/>
        </authorList>
    </citation>
    <scope>NUCLEOTIDE SEQUENCE [LARGE SCALE GENOMIC DNA]</scope>
    <source>
        <strain evidence="3">CBS 339.88</strain>
    </source>
</reference>
<dbReference type="STRING" id="685588.A0A067SIN0"/>
<proteinExistence type="predicted"/>
<sequence>MIDNSRDPDGHSEWIVRGQTKAKVLNAPGYPQPLPKATGPPAYVIKPTSNMGLGVFATRDFRIGGLIFAEHPLLVTPRAISAPALNLPKDCDTKTQHAAIMFEWEKRLQVALGRMTSEDQTAFMSLANNHKEDGSGPIFGIIRTNSFGIGSQIFDGEERRRDNSTGYGAVVKVGSRINHSCMPNVTHAFTIASFSSQFTAKLDIKAGEQLFTSYCGLYQSAAERLAELAPYGVVCKCPACLHATPETDKLRKEYKTLTQKYMAQIYPLISGSRLRVAERMIDPALQFREALINEGFHFSSEFREIVLMIQLFYGHLGLHEKAKPYKEEYLRYMELKYLVGPLTDLMGFEIRKFE</sequence>
<dbReference type="OrthoDB" id="5945798at2759"/>
<dbReference type="InterPro" id="IPR001214">
    <property type="entry name" value="SET_dom"/>
</dbReference>
<dbReference type="Gene3D" id="2.170.270.10">
    <property type="entry name" value="SET domain"/>
    <property type="match status" value="1"/>
</dbReference>
<accession>A0A067SIN0</accession>
<organism evidence="2 3">
    <name type="scientific">Galerina marginata (strain CBS 339.88)</name>
    <dbReference type="NCBI Taxonomy" id="685588"/>
    <lineage>
        <taxon>Eukaryota</taxon>
        <taxon>Fungi</taxon>
        <taxon>Dikarya</taxon>
        <taxon>Basidiomycota</taxon>
        <taxon>Agaricomycotina</taxon>
        <taxon>Agaricomycetes</taxon>
        <taxon>Agaricomycetidae</taxon>
        <taxon>Agaricales</taxon>
        <taxon>Agaricineae</taxon>
        <taxon>Strophariaceae</taxon>
        <taxon>Galerina</taxon>
    </lineage>
</organism>
<dbReference type="EMBL" id="KL142422">
    <property type="protein sequence ID" value="KDR66618.1"/>
    <property type="molecule type" value="Genomic_DNA"/>
</dbReference>
<dbReference type="SUPFAM" id="SSF82199">
    <property type="entry name" value="SET domain"/>
    <property type="match status" value="1"/>
</dbReference>
<gene>
    <name evidence="2" type="ORF">GALMADRAFT_259142</name>
</gene>
<name>A0A067SIN0_GALM3</name>
<dbReference type="CDD" id="cd20071">
    <property type="entry name" value="SET_SMYD"/>
    <property type="match status" value="1"/>
</dbReference>
<dbReference type="InterPro" id="IPR053185">
    <property type="entry name" value="SET_domain_protein"/>
</dbReference>
<feature type="domain" description="SET" evidence="1">
    <location>
        <begin position="41"/>
        <end position="215"/>
    </location>
</feature>
<dbReference type="HOGENOM" id="CLU_028281_2_1_1"/>
<dbReference type="AlphaFoldDB" id="A0A067SIN0"/>
<evidence type="ECO:0000313" key="3">
    <source>
        <dbReference type="Proteomes" id="UP000027222"/>
    </source>
</evidence>